<dbReference type="EMBL" id="JASPKY010000006">
    <property type="protein sequence ID" value="KAK9754687.1"/>
    <property type="molecule type" value="Genomic_DNA"/>
</dbReference>
<evidence type="ECO:0000259" key="1">
    <source>
        <dbReference type="Pfam" id="PF21738"/>
    </source>
</evidence>
<proteinExistence type="predicted"/>
<sequence>MNLSMSNKRYSIAYQMYKSFQESYYNRPAQPLLNFNQFQDVALYVIDCSKQNETLKSATVDIKLEMEGETKSATVDIKLEMEGETEFSEGTLVYCLILHDNLIEYAPLSGTIKKII</sequence>
<dbReference type="AlphaFoldDB" id="A0AAW1N9Q8"/>
<dbReference type="InterPro" id="IPR049512">
    <property type="entry name" value="DJR-like_dom"/>
</dbReference>
<dbReference type="PANTHER" id="PTHR36159:SF1">
    <property type="entry name" value="RETROVIRUS-RELATED POL POLYPROTEIN FROM TRANSPOSON 412-LIKE PROTEIN"/>
    <property type="match status" value="1"/>
</dbReference>
<comment type="caution">
    <text evidence="2">The sequence shown here is derived from an EMBL/GenBank/DDBJ whole genome shotgun (WGS) entry which is preliminary data.</text>
</comment>
<name>A0AAW1N9Q8_POPJA</name>
<evidence type="ECO:0000313" key="3">
    <source>
        <dbReference type="Proteomes" id="UP001458880"/>
    </source>
</evidence>
<keyword evidence="3" id="KW-1185">Reference proteome</keyword>
<dbReference type="PANTHER" id="PTHR36159">
    <property type="entry name" value="PROTEIN CBG23766"/>
    <property type="match status" value="1"/>
</dbReference>
<dbReference type="Pfam" id="PF21738">
    <property type="entry name" value="DJR-like_dom"/>
    <property type="match status" value="1"/>
</dbReference>
<reference evidence="2 3" key="1">
    <citation type="journal article" date="2024" name="BMC Genomics">
        <title>De novo assembly and annotation of Popillia japonica's genome with initial clues to its potential as an invasive pest.</title>
        <authorList>
            <person name="Cucini C."/>
            <person name="Boschi S."/>
            <person name="Funari R."/>
            <person name="Cardaioli E."/>
            <person name="Iannotti N."/>
            <person name="Marturano G."/>
            <person name="Paoli F."/>
            <person name="Bruttini M."/>
            <person name="Carapelli A."/>
            <person name="Frati F."/>
            <person name="Nardi F."/>
        </authorList>
    </citation>
    <scope>NUCLEOTIDE SEQUENCE [LARGE SCALE GENOMIC DNA]</scope>
    <source>
        <strain evidence="2">DMR45628</strain>
    </source>
</reference>
<feature type="domain" description="Double jelly roll-like" evidence="1">
    <location>
        <begin position="1"/>
        <end position="70"/>
    </location>
</feature>
<evidence type="ECO:0000313" key="2">
    <source>
        <dbReference type="EMBL" id="KAK9754687.1"/>
    </source>
</evidence>
<organism evidence="2 3">
    <name type="scientific">Popillia japonica</name>
    <name type="common">Japanese beetle</name>
    <dbReference type="NCBI Taxonomy" id="7064"/>
    <lineage>
        <taxon>Eukaryota</taxon>
        <taxon>Metazoa</taxon>
        <taxon>Ecdysozoa</taxon>
        <taxon>Arthropoda</taxon>
        <taxon>Hexapoda</taxon>
        <taxon>Insecta</taxon>
        <taxon>Pterygota</taxon>
        <taxon>Neoptera</taxon>
        <taxon>Endopterygota</taxon>
        <taxon>Coleoptera</taxon>
        <taxon>Polyphaga</taxon>
        <taxon>Scarabaeiformia</taxon>
        <taxon>Scarabaeidae</taxon>
        <taxon>Rutelinae</taxon>
        <taxon>Popillia</taxon>
    </lineage>
</organism>
<gene>
    <name evidence="2" type="ORF">QE152_g1140</name>
</gene>
<protein>
    <recommendedName>
        <fullName evidence="1">Double jelly roll-like domain-containing protein</fullName>
    </recommendedName>
</protein>
<dbReference type="Proteomes" id="UP001458880">
    <property type="component" value="Unassembled WGS sequence"/>
</dbReference>
<accession>A0AAW1N9Q8</accession>